<dbReference type="Proteomes" id="UP000326924">
    <property type="component" value="Unassembled WGS sequence"/>
</dbReference>
<feature type="region of interest" description="Disordered" evidence="1">
    <location>
        <begin position="147"/>
        <end position="169"/>
    </location>
</feature>
<proteinExistence type="predicted"/>
<dbReference type="EMBL" id="VXIS01000088">
    <property type="protein sequence ID" value="KAA8906519.1"/>
    <property type="molecule type" value="Genomic_DNA"/>
</dbReference>
<accession>A0A5J5EXK8</accession>
<comment type="caution">
    <text evidence="2">The sequence shown here is derived from an EMBL/GenBank/DDBJ whole genome shotgun (WGS) entry which is preliminary data.</text>
</comment>
<gene>
    <name evidence="2" type="ORF">FN846DRAFT_906979</name>
</gene>
<name>A0A5J5EXK8_9PEZI</name>
<dbReference type="AlphaFoldDB" id="A0A5J5EXK8"/>
<feature type="compositionally biased region" description="Low complexity" evidence="1">
    <location>
        <begin position="153"/>
        <end position="165"/>
    </location>
</feature>
<keyword evidence="3" id="KW-1185">Reference proteome</keyword>
<organism evidence="2 3">
    <name type="scientific">Sphaerosporella brunnea</name>
    <dbReference type="NCBI Taxonomy" id="1250544"/>
    <lineage>
        <taxon>Eukaryota</taxon>
        <taxon>Fungi</taxon>
        <taxon>Dikarya</taxon>
        <taxon>Ascomycota</taxon>
        <taxon>Pezizomycotina</taxon>
        <taxon>Pezizomycetes</taxon>
        <taxon>Pezizales</taxon>
        <taxon>Pyronemataceae</taxon>
        <taxon>Sphaerosporella</taxon>
    </lineage>
</organism>
<evidence type="ECO:0000256" key="1">
    <source>
        <dbReference type="SAM" id="MobiDB-lite"/>
    </source>
</evidence>
<reference evidence="2 3" key="1">
    <citation type="submission" date="2019-09" db="EMBL/GenBank/DDBJ databases">
        <title>Draft genome of the ectomycorrhizal ascomycete Sphaerosporella brunnea.</title>
        <authorList>
            <consortium name="DOE Joint Genome Institute"/>
            <person name="Benucci G.M."/>
            <person name="Marozzi G."/>
            <person name="Antonielli L."/>
            <person name="Sanchez S."/>
            <person name="Marco P."/>
            <person name="Wang X."/>
            <person name="Falini L.B."/>
            <person name="Barry K."/>
            <person name="Haridas S."/>
            <person name="Lipzen A."/>
            <person name="Labutti K."/>
            <person name="Grigoriev I.V."/>
            <person name="Murat C."/>
            <person name="Martin F."/>
            <person name="Albertini E."/>
            <person name="Donnini D."/>
            <person name="Bonito G."/>
        </authorList>
    </citation>
    <scope>NUCLEOTIDE SEQUENCE [LARGE SCALE GENOMIC DNA]</scope>
    <source>
        <strain evidence="2 3">Sb_GMNB300</strain>
    </source>
</reference>
<evidence type="ECO:0000313" key="3">
    <source>
        <dbReference type="Proteomes" id="UP000326924"/>
    </source>
</evidence>
<dbReference type="OrthoDB" id="5426243at2759"/>
<protein>
    <submittedName>
        <fullName evidence="2">Uncharacterized protein</fullName>
    </submittedName>
</protein>
<evidence type="ECO:0000313" key="2">
    <source>
        <dbReference type="EMBL" id="KAA8906519.1"/>
    </source>
</evidence>
<dbReference type="InParanoid" id="A0A5J5EXK8"/>
<sequence>MDDLNRLADFPSARRPDFEKSFERRDIILTPLRPVRGSNAATAADIAACMYYVHFASQPSAANPFPAATLIRRVPGSADQWNVANIIPAAGQEGEVMIEMLGEGYRKFRAGAAAPQQRIERKPVPGPTLTRIMHVEGAGLWERIKSRRHKSDTATPTTEGEPATAARKKKKRDYVFDGLWTDAAGASCGRCEFKDEGGGKYLKCKYYPASYYSSASSAEKENSTLLSVIEFKPSAMGHKRSLSAPIDDENSLKAKMGMIVVHGPGQEMLDLLIAANMAAFVRRWDGWGRERAALGGW</sequence>